<evidence type="ECO:0000313" key="3">
    <source>
        <dbReference type="Proteomes" id="UP001358586"/>
    </source>
</evidence>
<name>A0ABR0R1C9_GOSAR</name>
<gene>
    <name evidence="2" type="ORF">PVK06_001577</name>
</gene>
<protein>
    <submittedName>
        <fullName evidence="2">Uncharacterized protein</fullName>
    </submittedName>
</protein>
<proteinExistence type="predicted"/>
<reference evidence="2 3" key="1">
    <citation type="submission" date="2023-03" db="EMBL/GenBank/DDBJ databases">
        <title>WGS of Gossypium arboreum.</title>
        <authorList>
            <person name="Yu D."/>
        </authorList>
    </citation>
    <scope>NUCLEOTIDE SEQUENCE [LARGE SCALE GENOMIC DNA]</scope>
    <source>
        <tissue evidence="2">Leaf</tissue>
    </source>
</reference>
<accession>A0ABR0R1C9</accession>
<keyword evidence="3" id="KW-1185">Reference proteome</keyword>
<feature type="region of interest" description="Disordered" evidence="1">
    <location>
        <begin position="1"/>
        <end position="26"/>
    </location>
</feature>
<dbReference type="Proteomes" id="UP001358586">
    <property type="component" value="Chromosome 1"/>
</dbReference>
<dbReference type="EMBL" id="JARKNE010000001">
    <property type="protein sequence ID" value="KAK5845395.1"/>
    <property type="molecule type" value="Genomic_DNA"/>
</dbReference>
<comment type="caution">
    <text evidence="2">The sequence shown here is derived from an EMBL/GenBank/DDBJ whole genome shotgun (WGS) entry which is preliminary data.</text>
</comment>
<evidence type="ECO:0000313" key="2">
    <source>
        <dbReference type="EMBL" id="KAK5845395.1"/>
    </source>
</evidence>
<sequence>MGPLLPQFMNRNPPGQCRKRSQLKPSTHNTTVTLDRMCLIHSIIKDRKIDIGAILYKEIAKCAARQTRTLVSDNDKEEESIDIEEYLRKIDSLFKDGIFVDQEDTIFEKEVAAVEEEVVAEEEKVVENEKEKEEKDSIVNIVTTPKSMGANIDNLDQDIQNLLR</sequence>
<organism evidence="2 3">
    <name type="scientific">Gossypium arboreum</name>
    <name type="common">Tree cotton</name>
    <name type="synonym">Gossypium nanking</name>
    <dbReference type="NCBI Taxonomy" id="29729"/>
    <lineage>
        <taxon>Eukaryota</taxon>
        <taxon>Viridiplantae</taxon>
        <taxon>Streptophyta</taxon>
        <taxon>Embryophyta</taxon>
        <taxon>Tracheophyta</taxon>
        <taxon>Spermatophyta</taxon>
        <taxon>Magnoliopsida</taxon>
        <taxon>eudicotyledons</taxon>
        <taxon>Gunneridae</taxon>
        <taxon>Pentapetalae</taxon>
        <taxon>rosids</taxon>
        <taxon>malvids</taxon>
        <taxon>Malvales</taxon>
        <taxon>Malvaceae</taxon>
        <taxon>Malvoideae</taxon>
        <taxon>Gossypium</taxon>
    </lineage>
</organism>
<evidence type="ECO:0000256" key="1">
    <source>
        <dbReference type="SAM" id="MobiDB-lite"/>
    </source>
</evidence>